<dbReference type="Proteomes" id="UP000006038">
    <property type="component" value="Chromosome 3"/>
</dbReference>
<evidence type="ECO:0000313" key="2">
    <source>
        <dbReference type="Proteomes" id="UP000006038"/>
    </source>
</evidence>
<protein>
    <submittedName>
        <fullName evidence="1">Uncharacterized protein</fullName>
    </submittedName>
</protein>
<proteinExistence type="predicted"/>
<keyword evidence="2" id="KW-1185">Reference proteome</keyword>
<dbReference type="Gramene" id="OB03G45860.1">
    <property type="protein sequence ID" value="OB03G45860.1"/>
    <property type="gene ID" value="OB03G45860"/>
</dbReference>
<dbReference type="AlphaFoldDB" id="J3LU60"/>
<reference evidence="1" key="2">
    <citation type="submission" date="2013-04" db="UniProtKB">
        <authorList>
            <consortium name="EnsemblPlants"/>
        </authorList>
    </citation>
    <scope>IDENTIFICATION</scope>
</reference>
<reference evidence="1" key="1">
    <citation type="journal article" date="2013" name="Nat. Commun.">
        <title>Whole-genome sequencing of Oryza brachyantha reveals mechanisms underlying Oryza genome evolution.</title>
        <authorList>
            <person name="Chen J."/>
            <person name="Huang Q."/>
            <person name="Gao D."/>
            <person name="Wang J."/>
            <person name="Lang Y."/>
            <person name="Liu T."/>
            <person name="Li B."/>
            <person name="Bai Z."/>
            <person name="Luis Goicoechea J."/>
            <person name="Liang C."/>
            <person name="Chen C."/>
            <person name="Zhang W."/>
            <person name="Sun S."/>
            <person name="Liao Y."/>
            <person name="Zhang X."/>
            <person name="Yang L."/>
            <person name="Song C."/>
            <person name="Wang M."/>
            <person name="Shi J."/>
            <person name="Liu G."/>
            <person name="Liu J."/>
            <person name="Zhou H."/>
            <person name="Zhou W."/>
            <person name="Yu Q."/>
            <person name="An N."/>
            <person name="Chen Y."/>
            <person name="Cai Q."/>
            <person name="Wang B."/>
            <person name="Liu B."/>
            <person name="Min J."/>
            <person name="Huang Y."/>
            <person name="Wu H."/>
            <person name="Li Z."/>
            <person name="Zhang Y."/>
            <person name="Yin Y."/>
            <person name="Song W."/>
            <person name="Jiang J."/>
            <person name="Jackson S.A."/>
            <person name="Wing R.A."/>
            <person name="Wang J."/>
            <person name="Chen M."/>
        </authorList>
    </citation>
    <scope>NUCLEOTIDE SEQUENCE [LARGE SCALE GENOMIC DNA]</scope>
    <source>
        <strain evidence="1">cv. IRGC 101232</strain>
    </source>
</reference>
<name>J3LU60_ORYBR</name>
<evidence type="ECO:0000313" key="1">
    <source>
        <dbReference type="EnsemblPlants" id="OB03G45860.1"/>
    </source>
</evidence>
<dbReference type="HOGENOM" id="CLU_2201023_0_0_1"/>
<accession>J3LU60</accession>
<organism evidence="1">
    <name type="scientific">Oryza brachyantha</name>
    <name type="common">malo sina</name>
    <dbReference type="NCBI Taxonomy" id="4533"/>
    <lineage>
        <taxon>Eukaryota</taxon>
        <taxon>Viridiplantae</taxon>
        <taxon>Streptophyta</taxon>
        <taxon>Embryophyta</taxon>
        <taxon>Tracheophyta</taxon>
        <taxon>Spermatophyta</taxon>
        <taxon>Magnoliopsida</taxon>
        <taxon>Liliopsida</taxon>
        <taxon>Poales</taxon>
        <taxon>Poaceae</taxon>
        <taxon>BOP clade</taxon>
        <taxon>Oryzoideae</taxon>
        <taxon>Oryzeae</taxon>
        <taxon>Oryzinae</taxon>
        <taxon>Oryza</taxon>
    </lineage>
</organism>
<sequence>MNYFPFVNMLFGFFFSKKAKNMNLFQLDALIQSPQPTGSRRILASMSTGRALVFLVRSLPPGWSDDGGSGGDDLRALFRHSSGATSRKLFGDLTLRDMVPRALVPCFS</sequence>
<dbReference type="EnsemblPlants" id="OB03G45860.1">
    <property type="protein sequence ID" value="OB03G45860.1"/>
    <property type="gene ID" value="OB03G45860"/>
</dbReference>